<organism evidence="1 2">
    <name type="scientific">Microcystis aeruginosa NIES-44</name>
    <dbReference type="NCBI Taxonomy" id="449439"/>
    <lineage>
        <taxon>Bacteria</taxon>
        <taxon>Bacillati</taxon>
        <taxon>Cyanobacteriota</taxon>
        <taxon>Cyanophyceae</taxon>
        <taxon>Oscillatoriophycideae</taxon>
        <taxon>Chroococcales</taxon>
        <taxon>Microcystaceae</taxon>
        <taxon>Microcystis</taxon>
    </lineage>
</organism>
<dbReference type="InterPro" id="IPR039018">
    <property type="entry name" value="VapC20-like"/>
</dbReference>
<gene>
    <name evidence="1" type="ORF">N44_00826</name>
</gene>
<dbReference type="Proteomes" id="UP000030321">
    <property type="component" value="Unassembled WGS sequence"/>
</dbReference>
<evidence type="ECO:0000313" key="1">
    <source>
        <dbReference type="EMBL" id="GAL92268.1"/>
    </source>
</evidence>
<name>A0A0A1VS46_MICAE</name>
<protein>
    <submittedName>
        <fullName evidence="1">Uncharacterized protein</fullName>
    </submittedName>
</protein>
<dbReference type="RefSeq" id="WP_045358047.1">
    <property type="nucleotide sequence ID" value="NZ_BBPA01000020.1"/>
</dbReference>
<dbReference type="EMBL" id="BBPA01000020">
    <property type="protein sequence ID" value="GAL92268.1"/>
    <property type="molecule type" value="Genomic_DNA"/>
</dbReference>
<dbReference type="AlphaFoldDB" id="A0A0A1VS46"/>
<dbReference type="Gene3D" id="3.40.50.1010">
    <property type="entry name" value="5'-nuclease"/>
    <property type="match status" value="1"/>
</dbReference>
<dbReference type="InterPro" id="IPR029060">
    <property type="entry name" value="PIN-like_dom_sf"/>
</dbReference>
<dbReference type="GO" id="GO:0004521">
    <property type="term" value="F:RNA endonuclease activity"/>
    <property type="evidence" value="ECO:0007669"/>
    <property type="project" value="InterPro"/>
</dbReference>
<dbReference type="PANTHER" id="PTHR42188:SF1">
    <property type="entry name" value="23S RRNA-SPECIFIC ENDONUCLEASE VAPC20"/>
    <property type="match status" value="1"/>
</dbReference>
<dbReference type="PANTHER" id="PTHR42188">
    <property type="entry name" value="23S RRNA-SPECIFIC ENDONUCLEASE VAPC20"/>
    <property type="match status" value="1"/>
</dbReference>
<dbReference type="SUPFAM" id="SSF88723">
    <property type="entry name" value="PIN domain-like"/>
    <property type="match status" value="1"/>
</dbReference>
<proteinExistence type="predicted"/>
<dbReference type="GO" id="GO:0016075">
    <property type="term" value="P:rRNA catabolic process"/>
    <property type="evidence" value="ECO:0007669"/>
    <property type="project" value="TreeGrafter"/>
</dbReference>
<accession>A0A0A1VS46</accession>
<reference evidence="2" key="1">
    <citation type="journal article" date="2015" name="Genome">
        <title>Whole Genome Sequence of the Non-Microcystin-Producing Microcystis aeruginosa Strain NIES-44.</title>
        <authorList>
            <person name="Okano K."/>
            <person name="Miyata N."/>
            <person name="Ozaki Y."/>
        </authorList>
    </citation>
    <scope>NUCLEOTIDE SEQUENCE [LARGE SCALE GENOMIC DNA]</scope>
    <source>
        <strain evidence="2">NIES-44</strain>
    </source>
</reference>
<sequence length="135" mass="15606">MKLIFVDTLYWVALANLRDQWHERAIELQKTVSNRRLITTEAVLIEFLNYFSSFGSFMRQTVAGITHDILDDPDIEVLQINSSLFLSGLNLDEQRLDKGYSMVDCISMMAMKNRDISEVLTHDKPFSQEGFNILL</sequence>
<evidence type="ECO:0000313" key="2">
    <source>
        <dbReference type="Proteomes" id="UP000030321"/>
    </source>
</evidence>
<comment type="caution">
    <text evidence="1">The sequence shown here is derived from an EMBL/GenBank/DDBJ whole genome shotgun (WGS) entry which is preliminary data.</text>
</comment>